<feature type="transmembrane region" description="Helical" evidence="7">
    <location>
        <begin position="271"/>
        <end position="293"/>
    </location>
</feature>
<evidence type="ECO:0000256" key="4">
    <source>
        <dbReference type="ARBA" id="ARBA00022692"/>
    </source>
</evidence>
<dbReference type="GO" id="GO:0022857">
    <property type="term" value="F:transmembrane transporter activity"/>
    <property type="evidence" value="ECO:0007669"/>
    <property type="project" value="InterPro"/>
</dbReference>
<dbReference type="Proteomes" id="UP000007801">
    <property type="component" value="Unassembled WGS sequence"/>
</dbReference>
<evidence type="ECO:0000256" key="3">
    <source>
        <dbReference type="ARBA" id="ARBA00022448"/>
    </source>
</evidence>
<dbReference type="Gene3D" id="1.20.1250.20">
    <property type="entry name" value="MFS general substrate transporter like domains"/>
    <property type="match status" value="1"/>
</dbReference>
<gene>
    <name evidence="9" type="primary">Dana\GF24245</name>
    <name evidence="9" type="synonym">dana_GLEANR_8983</name>
    <name evidence="9" type="ORF">GF24245</name>
</gene>
<dbReference type="InterPro" id="IPR036259">
    <property type="entry name" value="MFS_trans_sf"/>
</dbReference>
<keyword evidence="10" id="KW-1185">Reference proteome</keyword>
<dbReference type="GO" id="GO:0016020">
    <property type="term" value="C:membrane"/>
    <property type="evidence" value="ECO:0007669"/>
    <property type="project" value="UniProtKB-SubCell"/>
</dbReference>
<keyword evidence="5 7" id="KW-1133">Transmembrane helix</keyword>
<evidence type="ECO:0000256" key="6">
    <source>
        <dbReference type="ARBA" id="ARBA00023136"/>
    </source>
</evidence>
<feature type="transmembrane region" description="Helical" evidence="7">
    <location>
        <begin position="86"/>
        <end position="104"/>
    </location>
</feature>
<evidence type="ECO:0000256" key="5">
    <source>
        <dbReference type="ARBA" id="ARBA00022989"/>
    </source>
</evidence>
<dbReference type="OrthoDB" id="10262656at2759"/>
<dbReference type="AlphaFoldDB" id="B3M7I3"/>
<feature type="transmembrane region" description="Helical" evidence="7">
    <location>
        <begin position="56"/>
        <end position="77"/>
    </location>
</feature>
<evidence type="ECO:0000256" key="1">
    <source>
        <dbReference type="ARBA" id="ARBA00004141"/>
    </source>
</evidence>
<protein>
    <recommendedName>
        <fullName evidence="8">Major facilitator superfamily (MFS) profile domain-containing protein</fullName>
    </recommendedName>
</protein>
<evidence type="ECO:0000259" key="8">
    <source>
        <dbReference type="PROSITE" id="PS50850"/>
    </source>
</evidence>
<feature type="domain" description="Major facilitator superfamily (MFS) profile" evidence="8">
    <location>
        <begin position="7"/>
        <end position="472"/>
    </location>
</feature>
<dbReference type="PANTHER" id="PTHR23511:SF37">
    <property type="entry name" value="MAJOR FACILITATOR SUPERFAMILY (MFS) PROFILE DOMAIN-CONTAINING PROTEIN-RELATED"/>
    <property type="match status" value="1"/>
</dbReference>
<reference evidence="9 10" key="1">
    <citation type="journal article" date="2007" name="Nature">
        <title>Evolution of genes and genomes on the Drosophila phylogeny.</title>
        <authorList>
            <consortium name="Drosophila 12 Genomes Consortium"/>
            <person name="Clark A.G."/>
            <person name="Eisen M.B."/>
            <person name="Smith D.R."/>
            <person name="Bergman C.M."/>
            <person name="Oliver B."/>
            <person name="Markow T.A."/>
            <person name="Kaufman T.C."/>
            <person name="Kellis M."/>
            <person name="Gelbart W."/>
            <person name="Iyer V.N."/>
            <person name="Pollard D.A."/>
            <person name="Sackton T.B."/>
            <person name="Larracuente A.M."/>
            <person name="Singh N.D."/>
            <person name="Abad J.P."/>
            <person name="Abt D.N."/>
            <person name="Adryan B."/>
            <person name="Aguade M."/>
            <person name="Akashi H."/>
            <person name="Anderson W.W."/>
            <person name="Aquadro C.F."/>
            <person name="Ardell D.H."/>
            <person name="Arguello R."/>
            <person name="Artieri C.G."/>
            <person name="Barbash D.A."/>
            <person name="Barker D."/>
            <person name="Barsanti P."/>
            <person name="Batterham P."/>
            <person name="Batzoglou S."/>
            <person name="Begun D."/>
            <person name="Bhutkar A."/>
            <person name="Blanco E."/>
            <person name="Bosak S.A."/>
            <person name="Bradley R.K."/>
            <person name="Brand A.D."/>
            <person name="Brent M.R."/>
            <person name="Brooks A.N."/>
            <person name="Brown R.H."/>
            <person name="Butlin R.K."/>
            <person name="Caggese C."/>
            <person name="Calvi B.R."/>
            <person name="Bernardo de Carvalho A."/>
            <person name="Caspi A."/>
            <person name="Castrezana S."/>
            <person name="Celniker S.E."/>
            <person name="Chang J.L."/>
            <person name="Chapple C."/>
            <person name="Chatterji S."/>
            <person name="Chinwalla A."/>
            <person name="Civetta A."/>
            <person name="Clifton S.W."/>
            <person name="Comeron J.M."/>
            <person name="Costello J.C."/>
            <person name="Coyne J.A."/>
            <person name="Daub J."/>
            <person name="David R.G."/>
            <person name="Delcher A.L."/>
            <person name="Delehaunty K."/>
            <person name="Do C.B."/>
            <person name="Ebling H."/>
            <person name="Edwards K."/>
            <person name="Eickbush T."/>
            <person name="Evans J.D."/>
            <person name="Filipski A."/>
            <person name="Findeiss S."/>
            <person name="Freyhult E."/>
            <person name="Fulton L."/>
            <person name="Fulton R."/>
            <person name="Garcia A.C."/>
            <person name="Gardiner A."/>
            <person name="Garfield D.A."/>
            <person name="Garvin B.E."/>
            <person name="Gibson G."/>
            <person name="Gilbert D."/>
            <person name="Gnerre S."/>
            <person name="Godfrey J."/>
            <person name="Good R."/>
            <person name="Gotea V."/>
            <person name="Gravely B."/>
            <person name="Greenberg A.J."/>
            <person name="Griffiths-Jones S."/>
            <person name="Gross S."/>
            <person name="Guigo R."/>
            <person name="Gustafson E.A."/>
            <person name="Haerty W."/>
            <person name="Hahn M.W."/>
            <person name="Halligan D.L."/>
            <person name="Halpern A.L."/>
            <person name="Halter G.M."/>
            <person name="Han M.V."/>
            <person name="Heger A."/>
            <person name="Hillier L."/>
            <person name="Hinrichs A.S."/>
            <person name="Holmes I."/>
            <person name="Hoskins R.A."/>
            <person name="Hubisz M.J."/>
            <person name="Hultmark D."/>
            <person name="Huntley M.A."/>
            <person name="Jaffe D.B."/>
            <person name="Jagadeeshan S."/>
            <person name="Jeck W.R."/>
            <person name="Johnson J."/>
            <person name="Jones C.D."/>
            <person name="Jordan W.C."/>
            <person name="Karpen G.H."/>
            <person name="Kataoka E."/>
            <person name="Keightley P.D."/>
            <person name="Kheradpour P."/>
            <person name="Kirkness E.F."/>
            <person name="Koerich L.B."/>
            <person name="Kristiansen K."/>
            <person name="Kudrna D."/>
            <person name="Kulathinal R.J."/>
            <person name="Kumar S."/>
            <person name="Kwok R."/>
            <person name="Lander E."/>
            <person name="Langley C.H."/>
            <person name="Lapoint R."/>
            <person name="Lazzaro B.P."/>
            <person name="Lee S.J."/>
            <person name="Levesque L."/>
            <person name="Li R."/>
            <person name="Lin C.F."/>
            <person name="Lin M.F."/>
            <person name="Lindblad-Toh K."/>
            <person name="Llopart A."/>
            <person name="Long M."/>
            <person name="Low L."/>
            <person name="Lozovsky E."/>
            <person name="Lu J."/>
            <person name="Luo M."/>
            <person name="Machado C.A."/>
            <person name="Makalowski W."/>
            <person name="Marzo M."/>
            <person name="Matsuda M."/>
            <person name="Matzkin L."/>
            <person name="McAllister B."/>
            <person name="McBride C.S."/>
            <person name="McKernan B."/>
            <person name="McKernan K."/>
            <person name="Mendez-Lago M."/>
            <person name="Minx P."/>
            <person name="Mollenhauer M.U."/>
            <person name="Montooth K."/>
            <person name="Mount S.M."/>
            <person name="Mu X."/>
            <person name="Myers E."/>
            <person name="Negre B."/>
            <person name="Newfeld S."/>
            <person name="Nielsen R."/>
            <person name="Noor M.A."/>
            <person name="O'Grady P."/>
            <person name="Pachter L."/>
            <person name="Papaceit M."/>
            <person name="Parisi M.J."/>
            <person name="Parisi M."/>
            <person name="Parts L."/>
            <person name="Pedersen J.S."/>
            <person name="Pesole G."/>
            <person name="Phillippy A.M."/>
            <person name="Ponting C.P."/>
            <person name="Pop M."/>
            <person name="Porcelli D."/>
            <person name="Powell J.R."/>
            <person name="Prohaska S."/>
            <person name="Pruitt K."/>
            <person name="Puig M."/>
            <person name="Quesneville H."/>
            <person name="Ram K.R."/>
            <person name="Rand D."/>
            <person name="Rasmussen M.D."/>
            <person name="Reed L.K."/>
            <person name="Reenan R."/>
            <person name="Reily A."/>
            <person name="Remington K.A."/>
            <person name="Rieger T.T."/>
            <person name="Ritchie M.G."/>
            <person name="Robin C."/>
            <person name="Rogers Y.H."/>
            <person name="Rohde C."/>
            <person name="Rozas J."/>
            <person name="Rubenfield M.J."/>
            <person name="Ruiz A."/>
            <person name="Russo S."/>
            <person name="Salzberg S.L."/>
            <person name="Sanchez-Gracia A."/>
            <person name="Saranga D.J."/>
            <person name="Sato H."/>
            <person name="Schaeffer S.W."/>
            <person name="Schatz M.C."/>
            <person name="Schlenke T."/>
            <person name="Schwartz R."/>
            <person name="Segarra C."/>
            <person name="Singh R.S."/>
            <person name="Sirot L."/>
            <person name="Sirota M."/>
            <person name="Sisneros N.B."/>
            <person name="Smith C.D."/>
            <person name="Smith T.F."/>
            <person name="Spieth J."/>
            <person name="Stage D.E."/>
            <person name="Stark A."/>
            <person name="Stephan W."/>
            <person name="Strausberg R.L."/>
            <person name="Strempel S."/>
            <person name="Sturgill D."/>
            <person name="Sutton G."/>
            <person name="Sutton G.G."/>
            <person name="Tao W."/>
            <person name="Teichmann S."/>
            <person name="Tobari Y.N."/>
            <person name="Tomimura Y."/>
            <person name="Tsolas J.M."/>
            <person name="Valente V.L."/>
            <person name="Venter E."/>
            <person name="Venter J.C."/>
            <person name="Vicario S."/>
            <person name="Vieira F.G."/>
            <person name="Vilella A.J."/>
            <person name="Villasante A."/>
            <person name="Walenz B."/>
            <person name="Wang J."/>
            <person name="Wasserman M."/>
            <person name="Watts T."/>
            <person name="Wilson D."/>
            <person name="Wilson R.K."/>
            <person name="Wing R.A."/>
            <person name="Wolfner M.F."/>
            <person name="Wong A."/>
            <person name="Wong G.K."/>
            <person name="Wu C.I."/>
            <person name="Wu G."/>
            <person name="Yamamoto D."/>
            <person name="Yang H.P."/>
            <person name="Yang S.P."/>
            <person name="Yorke J.A."/>
            <person name="Yoshida K."/>
            <person name="Zdobnov E."/>
            <person name="Zhang P."/>
            <person name="Zhang Y."/>
            <person name="Zimin A.V."/>
            <person name="Baldwin J."/>
            <person name="Abdouelleil A."/>
            <person name="Abdulkadir J."/>
            <person name="Abebe A."/>
            <person name="Abera B."/>
            <person name="Abreu J."/>
            <person name="Acer S.C."/>
            <person name="Aftuck L."/>
            <person name="Alexander A."/>
            <person name="An P."/>
            <person name="Anderson E."/>
            <person name="Anderson S."/>
            <person name="Arachi H."/>
            <person name="Azer M."/>
            <person name="Bachantsang P."/>
            <person name="Barry A."/>
            <person name="Bayul T."/>
            <person name="Berlin A."/>
            <person name="Bessette D."/>
            <person name="Bloom T."/>
            <person name="Blye J."/>
            <person name="Boguslavskiy L."/>
            <person name="Bonnet C."/>
            <person name="Boukhgalter B."/>
            <person name="Bourzgui I."/>
            <person name="Brown A."/>
            <person name="Cahill P."/>
            <person name="Channer S."/>
            <person name="Cheshatsang Y."/>
            <person name="Chuda L."/>
            <person name="Citroen M."/>
            <person name="Collymore A."/>
            <person name="Cooke P."/>
            <person name="Costello M."/>
            <person name="D'Aco K."/>
            <person name="Daza R."/>
            <person name="De Haan G."/>
            <person name="DeGray S."/>
            <person name="DeMaso C."/>
            <person name="Dhargay N."/>
            <person name="Dooley K."/>
            <person name="Dooley E."/>
            <person name="Doricent M."/>
            <person name="Dorje P."/>
            <person name="Dorjee K."/>
            <person name="Dupes A."/>
            <person name="Elong R."/>
            <person name="Falk J."/>
            <person name="Farina A."/>
            <person name="Faro S."/>
            <person name="Ferguson D."/>
            <person name="Fisher S."/>
            <person name="Foley C.D."/>
            <person name="Franke A."/>
            <person name="Friedrich D."/>
            <person name="Gadbois L."/>
            <person name="Gearin G."/>
            <person name="Gearin C.R."/>
            <person name="Giannoukos G."/>
            <person name="Goode T."/>
            <person name="Graham J."/>
            <person name="Grandbois E."/>
            <person name="Grewal S."/>
            <person name="Gyaltsen K."/>
            <person name="Hafez N."/>
            <person name="Hagos B."/>
            <person name="Hall J."/>
            <person name="Henson C."/>
            <person name="Hollinger A."/>
            <person name="Honan T."/>
            <person name="Huard M.D."/>
            <person name="Hughes L."/>
            <person name="Hurhula B."/>
            <person name="Husby M.E."/>
            <person name="Kamat A."/>
            <person name="Kanga B."/>
            <person name="Kashin S."/>
            <person name="Khazanovich D."/>
            <person name="Kisner P."/>
            <person name="Lance K."/>
            <person name="Lara M."/>
            <person name="Lee W."/>
            <person name="Lennon N."/>
            <person name="Letendre F."/>
            <person name="LeVine R."/>
            <person name="Lipovsky A."/>
            <person name="Liu X."/>
            <person name="Liu J."/>
            <person name="Liu S."/>
            <person name="Lokyitsang T."/>
            <person name="Lokyitsang Y."/>
            <person name="Lubonja R."/>
            <person name="Lui A."/>
            <person name="MacDonald P."/>
            <person name="Magnisalis V."/>
            <person name="Maru K."/>
            <person name="Matthews C."/>
            <person name="McCusker W."/>
            <person name="McDonough S."/>
            <person name="Mehta T."/>
            <person name="Meldrim J."/>
            <person name="Meneus L."/>
            <person name="Mihai O."/>
            <person name="Mihalev A."/>
            <person name="Mihova T."/>
            <person name="Mittelman R."/>
            <person name="Mlenga V."/>
            <person name="Montmayeur A."/>
            <person name="Mulrain L."/>
            <person name="Navidi A."/>
            <person name="Naylor J."/>
            <person name="Negash T."/>
            <person name="Nguyen T."/>
            <person name="Nguyen N."/>
            <person name="Nicol R."/>
            <person name="Norbu C."/>
            <person name="Norbu N."/>
            <person name="Novod N."/>
            <person name="O'Neill B."/>
            <person name="Osman S."/>
            <person name="Markiewicz E."/>
            <person name="Oyono O.L."/>
            <person name="Patti C."/>
            <person name="Phunkhang P."/>
            <person name="Pierre F."/>
            <person name="Priest M."/>
            <person name="Raghuraman S."/>
            <person name="Rege F."/>
            <person name="Reyes R."/>
            <person name="Rise C."/>
            <person name="Rogov P."/>
            <person name="Ross K."/>
            <person name="Ryan E."/>
            <person name="Settipalli S."/>
            <person name="Shea T."/>
            <person name="Sherpa N."/>
            <person name="Shi L."/>
            <person name="Shih D."/>
            <person name="Sparrow T."/>
            <person name="Spaulding J."/>
            <person name="Stalker J."/>
            <person name="Stange-Thomann N."/>
            <person name="Stavropoulos S."/>
            <person name="Stone C."/>
            <person name="Strader C."/>
            <person name="Tesfaye S."/>
            <person name="Thomson T."/>
            <person name="Thoulutsang Y."/>
            <person name="Thoulutsang D."/>
            <person name="Topham K."/>
            <person name="Topping I."/>
            <person name="Tsamla T."/>
            <person name="Vassiliev H."/>
            <person name="Vo A."/>
            <person name="Wangchuk T."/>
            <person name="Wangdi T."/>
            <person name="Weiand M."/>
            <person name="Wilkinson J."/>
            <person name="Wilson A."/>
            <person name="Yadav S."/>
            <person name="Young G."/>
            <person name="Yu Q."/>
            <person name="Zembek L."/>
            <person name="Zhong D."/>
            <person name="Zimmer A."/>
            <person name="Zwirko Z."/>
            <person name="Jaffe D.B."/>
            <person name="Alvarez P."/>
            <person name="Brockman W."/>
            <person name="Butler J."/>
            <person name="Chin C."/>
            <person name="Gnerre S."/>
            <person name="Grabherr M."/>
            <person name="Kleber M."/>
            <person name="Mauceli E."/>
            <person name="MacCallum I."/>
        </authorList>
    </citation>
    <scope>NUCLEOTIDE SEQUENCE [LARGE SCALE GENOMIC DNA]</scope>
    <source>
        <strain evidence="10">Tucson 14024-0371.13</strain>
    </source>
</reference>
<sequence>MAEIDEVFEILGFGRMQKTIFVGCLLLQTWFTTEQLGLGIVMVAGACDLNMNDYKLAWVTALTFAVQIGAFVFWGILVDSMGRRKIIIFTGVTSNACSILSAGMPEFLSFSALRIICSAFIAAPVIAMMTYMGEFTKQSLRARVLNYLSYGLGISFILVPGTAYFILPLKIPNVQNWRILLLLNQIPGILGLAIISCMPESPKFYLSRHRQEDAMDVMERCCRMNKGKDTDLQSLGVQEITQPRLRALSTRKASAQFCHIVFRMFKEHTRILVISMLCTSVMGGIGFGLQVWMVRIRFSMKTDNFNNQTVCVHAAESMHADKQQCQLDRNHLEDPLIHGFLILGIFILTTFLLLCMGRRLIMLTYLAFSMLCNFSLNFLKEDLVIMFALFLMVDPHLGSMRLLQSLVIDIIPTHYRGKSAAMGQVGGRLGILFSSLFMGYTLTWNCYVAFNTFLVISLVAAILVSLLPSESKVKEMMR</sequence>
<evidence type="ECO:0000313" key="9">
    <source>
        <dbReference type="EMBL" id="EDV39881.2"/>
    </source>
</evidence>
<comment type="subcellular location">
    <subcellularLocation>
        <location evidence="1">Membrane</location>
        <topology evidence="1">Multi-pass membrane protein</topology>
    </subcellularLocation>
</comment>
<keyword evidence="3" id="KW-0813">Transport</keyword>
<accession>B3M7I3</accession>
<feature type="transmembrane region" description="Helical" evidence="7">
    <location>
        <begin position="20"/>
        <end position="44"/>
    </location>
</feature>
<dbReference type="SUPFAM" id="SSF103473">
    <property type="entry name" value="MFS general substrate transporter"/>
    <property type="match status" value="1"/>
</dbReference>
<dbReference type="EMBL" id="CH902618">
    <property type="protein sequence ID" value="EDV39881.2"/>
    <property type="molecule type" value="Genomic_DNA"/>
</dbReference>
<dbReference type="InParanoid" id="B3M7I3"/>
<feature type="transmembrane region" description="Helical" evidence="7">
    <location>
        <begin position="144"/>
        <end position="167"/>
    </location>
</feature>
<feature type="transmembrane region" description="Helical" evidence="7">
    <location>
        <begin position="336"/>
        <end position="355"/>
    </location>
</feature>
<dbReference type="HOGENOM" id="CLU_001265_46_15_1"/>
<feature type="transmembrane region" description="Helical" evidence="7">
    <location>
        <begin position="179"/>
        <end position="198"/>
    </location>
</feature>
<keyword evidence="4 7" id="KW-0812">Transmembrane</keyword>
<dbReference type="PANTHER" id="PTHR23511">
    <property type="entry name" value="SYNAPTIC VESICLE GLYCOPROTEIN 2"/>
    <property type="match status" value="1"/>
</dbReference>
<dbReference type="InterPro" id="IPR005828">
    <property type="entry name" value="MFS_sugar_transport-like"/>
</dbReference>
<feature type="transmembrane region" description="Helical" evidence="7">
    <location>
        <begin position="110"/>
        <end position="132"/>
    </location>
</feature>
<organism evidence="9 10">
    <name type="scientific">Drosophila ananassae</name>
    <name type="common">Fruit fly</name>
    <dbReference type="NCBI Taxonomy" id="7217"/>
    <lineage>
        <taxon>Eukaryota</taxon>
        <taxon>Metazoa</taxon>
        <taxon>Ecdysozoa</taxon>
        <taxon>Arthropoda</taxon>
        <taxon>Hexapoda</taxon>
        <taxon>Insecta</taxon>
        <taxon>Pterygota</taxon>
        <taxon>Neoptera</taxon>
        <taxon>Endopterygota</taxon>
        <taxon>Diptera</taxon>
        <taxon>Brachycera</taxon>
        <taxon>Muscomorpha</taxon>
        <taxon>Ephydroidea</taxon>
        <taxon>Drosophilidae</taxon>
        <taxon>Drosophila</taxon>
        <taxon>Sophophora</taxon>
    </lineage>
</organism>
<keyword evidence="6 7" id="KW-0472">Membrane</keyword>
<evidence type="ECO:0000256" key="7">
    <source>
        <dbReference type="SAM" id="Phobius"/>
    </source>
</evidence>
<feature type="transmembrane region" description="Helical" evidence="7">
    <location>
        <begin position="448"/>
        <end position="468"/>
    </location>
</feature>
<dbReference type="InterPro" id="IPR020846">
    <property type="entry name" value="MFS_dom"/>
</dbReference>
<evidence type="ECO:0000256" key="2">
    <source>
        <dbReference type="ARBA" id="ARBA00008335"/>
    </source>
</evidence>
<name>B3M7I3_DROAN</name>
<proteinExistence type="inferred from homology"/>
<dbReference type="Pfam" id="PF00083">
    <property type="entry name" value="Sugar_tr"/>
    <property type="match status" value="1"/>
</dbReference>
<comment type="similarity">
    <text evidence="2">Belongs to the major facilitator superfamily.</text>
</comment>
<dbReference type="eggNOG" id="KOG0255">
    <property type="taxonomic scope" value="Eukaryota"/>
</dbReference>
<dbReference type="PROSITE" id="PS50850">
    <property type="entry name" value="MFS"/>
    <property type="match status" value="1"/>
</dbReference>
<evidence type="ECO:0000313" key="10">
    <source>
        <dbReference type="Proteomes" id="UP000007801"/>
    </source>
</evidence>
<dbReference type="STRING" id="7217.B3M7I3"/>
<dbReference type="KEGG" id="dan:6506878"/>